<keyword evidence="1" id="KW-0802">TPR repeat</keyword>
<dbReference type="EMBL" id="SRYJ01000050">
    <property type="protein sequence ID" value="TGY67913.1"/>
    <property type="molecule type" value="Genomic_DNA"/>
</dbReference>
<feature type="domain" description="SusD-like N-terminal" evidence="2">
    <location>
        <begin position="22"/>
        <end position="226"/>
    </location>
</feature>
<dbReference type="SMART" id="SM00028">
    <property type="entry name" value="TPR"/>
    <property type="match status" value="1"/>
</dbReference>
<comment type="caution">
    <text evidence="3">The sequence shown here is derived from an EMBL/GenBank/DDBJ whole genome shotgun (WGS) entry which is preliminary data.</text>
</comment>
<reference evidence="3 4" key="1">
    <citation type="submission" date="2019-04" db="EMBL/GenBank/DDBJ databases">
        <title>Microbes associate with the intestines of laboratory mice.</title>
        <authorList>
            <person name="Navarre W."/>
            <person name="Wong E."/>
            <person name="Huang K."/>
            <person name="Tropini C."/>
            <person name="Ng K."/>
            <person name="Yu B."/>
        </authorList>
    </citation>
    <scope>NUCLEOTIDE SEQUENCE [LARGE SCALE GENOMIC DNA]</scope>
    <source>
        <strain evidence="3 4">NM22_B1</strain>
    </source>
</reference>
<name>A0A4S2FGJ5_9BACT</name>
<dbReference type="InterPro" id="IPR011990">
    <property type="entry name" value="TPR-like_helical_dom_sf"/>
</dbReference>
<organism evidence="3 4">
    <name type="scientific">Phocaeicola sartorii</name>
    <dbReference type="NCBI Taxonomy" id="671267"/>
    <lineage>
        <taxon>Bacteria</taxon>
        <taxon>Pseudomonadati</taxon>
        <taxon>Bacteroidota</taxon>
        <taxon>Bacteroidia</taxon>
        <taxon>Bacteroidales</taxon>
        <taxon>Bacteroidaceae</taxon>
        <taxon>Phocaeicola</taxon>
    </lineage>
</organism>
<dbReference type="Pfam" id="PF14322">
    <property type="entry name" value="SusD-like_3"/>
    <property type="match status" value="1"/>
</dbReference>
<proteinExistence type="predicted"/>
<dbReference type="RefSeq" id="WP_135952516.1">
    <property type="nucleotide sequence ID" value="NZ_CAOOJZ010000066.1"/>
</dbReference>
<protein>
    <submittedName>
        <fullName evidence="3">Starch-binding protein</fullName>
    </submittedName>
</protein>
<sequence length="473" mass="53278">MKKILFMIISVLGWMNLTSCNDYLDIVPKGNKIPATLADFEALLRDEYTIGYIPVTNSIYLLNDKFVGQSSLNSVTLTSVNYLWNETADRIVLNNQDEGTYYRSYMAVSTCNLLLEHVPVATEATDSERNEVMAYAKVIRAMSYYILANYYADTYVAATAGTKLSVPLITSADINAPHKQVTIQEIYDFMIKDVKEAIQQGLPRQSKTVIHPNLGAAYAFLARVYLQMANYEEALKYADMALEQNDNLYDWTSYYDTHKEAITKEGSYPSLPSAAGYDYVENYYFRCGEGNPNYATGELNIPVERAAGFEEGDARFLSRWKLRTVNQDTYYQGLARGYFNGAGLTTCEVYLIKAECLARRVTGNDFSAAMDVLNKVRKTRILPEVYQPLQVSTLTEAIDLIRRTKDNDLIFTIVPFADARRFNAEGTFARTLSKTWKGQTYTLIPASHLWIMPFPAGAVQNPGNGTITQNVSK</sequence>
<dbReference type="PROSITE" id="PS50005">
    <property type="entry name" value="TPR"/>
    <property type="match status" value="1"/>
</dbReference>
<evidence type="ECO:0000313" key="4">
    <source>
        <dbReference type="Proteomes" id="UP000310760"/>
    </source>
</evidence>
<dbReference type="Proteomes" id="UP000310760">
    <property type="component" value="Unassembled WGS sequence"/>
</dbReference>
<dbReference type="InterPro" id="IPR033985">
    <property type="entry name" value="SusD-like_N"/>
</dbReference>
<dbReference type="AlphaFoldDB" id="A0A4S2FGJ5"/>
<gene>
    <name evidence="3" type="ORF">E5339_18460</name>
</gene>
<dbReference type="InterPro" id="IPR019734">
    <property type="entry name" value="TPR_rpt"/>
</dbReference>
<dbReference type="Gene3D" id="1.25.40.390">
    <property type="match status" value="1"/>
</dbReference>
<dbReference type="SUPFAM" id="SSF48452">
    <property type="entry name" value="TPR-like"/>
    <property type="match status" value="1"/>
</dbReference>
<evidence type="ECO:0000313" key="3">
    <source>
        <dbReference type="EMBL" id="TGY67913.1"/>
    </source>
</evidence>
<feature type="repeat" description="TPR" evidence="1">
    <location>
        <begin position="215"/>
        <end position="248"/>
    </location>
</feature>
<evidence type="ECO:0000256" key="1">
    <source>
        <dbReference type="PROSITE-ProRule" id="PRU00339"/>
    </source>
</evidence>
<accession>A0A4S2FGJ5</accession>
<evidence type="ECO:0000259" key="2">
    <source>
        <dbReference type="Pfam" id="PF14322"/>
    </source>
</evidence>